<sequence length="148" mass="16946">MFRTEDVDFLGVPGIFDEGAMQWSGVSRLLRTHWYHLTVRVTEQGRSNEFTRFIEGERRLQNMLVTQDAQVGITDIQVVTPSWMNKGNGWGMERVVKVTLGNDDEDFEVCIIEVDSGAVYHDSHRPGFQVELLTNLRPIFLSSMIRAV</sequence>
<evidence type="ECO:0000313" key="2">
    <source>
        <dbReference type="Proteomes" id="UP000375525"/>
    </source>
</evidence>
<gene>
    <name evidence="1" type="ORF">PS880_01233</name>
</gene>
<dbReference type="OrthoDB" id="7021542at2"/>
<dbReference type="AlphaFoldDB" id="A0A5E7I4R2"/>
<dbReference type="EMBL" id="CABVIH010000005">
    <property type="protein sequence ID" value="VVO69597.1"/>
    <property type="molecule type" value="Genomic_DNA"/>
</dbReference>
<accession>A0A5E7I4R2</accession>
<evidence type="ECO:0000313" key="1">
    <source>
        <dbReference type="EMBL" id="VVO69597.1"/>
    </source>
</evidence>
<protein>
    <submittedName>
        <fullName evidence="1">Uncharacterized protein</fullName>
    </submittedName>
</protein>
<reference evidence="1 2" key="1">
    <citation type="submission" date="2019-09" db="EMBL/GenBank/DDBJ databases">
        <authorList>
            <person name="Chandra G."/>
            <person name="Truman W A."/>
        </authorList>
    </citation>
    <scope>NUCLEOTIDE SEQUENCE [LARGE SCALE GENOMIC DNA]</scope>
    <source>
        <strain evidence="1">PS880</strain>
    </source>
</reference>
<organism evidence="1 2">
    <name type="scientific">Pseudomonas fluorescens</name>
    <dbReference type="NCBI Taxonomy" id="294"/>
    <lineage>
        <taxon>Bacteria</taxon>
        <taxon>Pseudomonadati</taxon>
        <taxon>Pseudomonadota</taxon>
        <taxon>Gammaproteobacteria</taxon>
        <taxon>Pseudomonadales</taxon>
        <taxon>Pseudomonadaceae</taxon>
        <taxon>Pseudomonas</taxon>
    </lineage>
</organism>
<dbReference type="RefSeq" id="WP_150779026.1">
    <property type="nucleotide sequence ID" value="NZ_CABVIH010000005.1"/>
</dbReference>
<dbReference type="Proteomes" id="UP000375525">
    <property type="component" value="Unassembled WGS sequence"/>
</dbReference>
<proteinExistence type="predicted"/>
<name>A0A5E7I4R2_PSEFL</name>